<feature type="transmembrane region" description="Helical" evidence="1">
    <location>
        <begin position="33"/>
        <end position="63"/>
    </location>
</feature>
<dbReference type="GO" id="GO:0008233">
    <property type="term" value="F:peptidase activity"/>
    <property type="evidence" value="ECO:0007669"/>
    <property type="project" value="UniProtKB-KW"/>
</dbReference>
<dbReference type="AlphaFoldDB" id="A0A562TC64"/>
<sequence>MSNSYQANPTPADPVLPSPAPLLQRQLLKVTSFIALFFLVYVLLLLGMAGLGAAFITGGIMLATAMHRVLAIITALPMVLLGAMLLAFPSRFVFGRKKRPYAYRALLQRSEHPQLFAFVAQLAAITRTTCPEKIFAVPGMQATLLPPGSLLRLAGARLEIGLGLVNSLNRGEFRMMLARTLGHCSQRSVQLGSFIGAQHQRIYYMLYESGTWHNHLVSRAMQHLLLHPLGRIATGIAGGMQFLLRKLYQLIHQAYIPLSREMELHADAIGCSIAGSEAAISALRRAEVGGACFEHCLHKLPLLAEKQLRFRNLYAAHRTYLHHYALQNGLALDAARLPVVTDAYLESFIKSQVQFRQQGAAQPDREEREQRCQAAAVVQETATGSAWELFHNPAGLQETMTAMIYDRGLPAHGSYHWYTPQELLTELEQQYRQLAFPGAFHQYYDNRPFTALTAACQQPLAEAELSRHSMASLYAPAYARQIRQLFRNRQDAATLQAIAAGEIRAGAFEFRGQPYPAASAGHLLDILQADIAQQEAWLEAQDHLAFRVHYSRALHQGRGQAEDLLQKYRRVLQHQEKAQLLETQVSRIIHCTGDLFGATGITMEQARPYFDILEAESARFRQLLQELWQNPELANAWEPELRQKTGRFLQQPASYLDSGIPLVTAIQLLHEICVTVPEHYHHYITRLQQQYLAAALALEVPGLQTTAHGAAPGR</sequence>
<dbReference type="CDD" id="cd07328">
    <property type="entry name" value="M48_Ste24p_like"/>
    <property type="match status" value="1"/>
</dbReference>
<dbReference type="OrthoDB" id="9789270at2"/>
<reference evidence="2 3" key="1">
    <citation type="journal article" date="2013" name="Stand. Genomic Sci.">
        <title>Genomic Encyclopedia of Type Strains, Phase I: The one thousand microbial genomes (KMG-I) project.</title>
        <authorList>
            <person name="Kyrpides N.C."/>
            <person name="Woyke T."/>
            <person name="Eisen J.A."/>
            <person name="Garrity G."/>
            <person name="Lilburn T.G."/>
            <person name="Beck B.J."/>
            <person name="Whitman W.B."/>
            <person name="Hugenholtz P."/>
            <person name="Klenk H.P."/>
        </authorList>
    </citation>
    <scope>NUCLEOTIDE SEQUENCE [LARGE SCALE GENOMIC DNA]</scope>
    <source>
        <strain evidence="2 3">DSM 13484</strain>
    </source>
</reference>
<dbReference type="RefSeq" id="WP_145710049.1">
    <property type="nucleotide sequence ID" value="NZ_BAAAFY010000001.1"/>
</dbReference>
<keyword evidence="2" id="KW-0378">Hydrolase</keyword>
<evidence type="ECO:0000256" key="1">
    <source>
        <dbReference type="SAM" id="Phobius"/>
    </source>
</evidence>
<gene>
    <name evidence="2" type="ORF">LX66_0228</name>
</gene>
<evidence type="ECO:0000313" key="3">
    <source>
        <dbReference type="Proteomes" id="UP000316778"/>
    </source>
</evidence>
<keyword evidence="1" id="KW-1133">Transmembrane helix</keyword>
<organism evidence="2 3">
    <name type="scientific">Chitinophaga japonensis</name>
    <name type="common">Flexibacter japonensis</name>
    <dbReference type="NCBI Taxonomy" id="104662"/>
    <lineage>
        <taxon>Bacteria</taxon>
        <taxon>Pseudomonadati</taxon>
        <taxon>Bacteroidota</taxon>
        <taxon>Chitinophagia</taxon>
        <taxon>Chitinophagales</taxon>
        <taxon>Chitinophagaceae</taxon>
        <taxon>Chitinophaga</taxon>
    </lineage>
</organism>
<dbReference type="Proteomes" id="UP000316778">
    <property type="component" value="Unassembled WGS sequence"/>
</dbReference>
<feature type="transmembrane region" description="Helical" evidence="1">
    <location>
        <begin position="69"/>
        <end position="94"/>
    </location>
</feature>
<name>A0A562TC64_CHIJA</name>
<evidence type="ECO:0000313" key="2">
    <source>
        <dbReference type="EMBL" id="TWI90868.1"/>
    </source>
</evidence>
<accession>A0A562TC64</accession>
<keyword evidence="2" id="KW-0645">Protease</keyword>
<protein>
    <submittedName>
        <fullName evidence="2">Zn-dependent protease with chaperone function</fullName>
    </submittedName>
</protein>
<proteinExistence type="predicted"/>
<keyword evidence="1" id="KW-0812">Transmembrane</keyword>
<dbReference type="GO" id="GO:0006508">
    <property type="term" value="P:proteolysis"/>
    <property type="evidence" value="ECO:0007669"/>
    <property type="project" value="UniProtKB-KW"/>
</dbReference>
<comment type="caution">
    <text evidence="2">The sequence shown here is derived from an EMBL/GenBank/DDBJ whole genome shotgun (WGS) entry which is preliminary data.</text>
</comment>
<dbReference type="EMBL" id="VLLG01000002">
    <property type="protein sequence ID" value="TWI90868.1"/>
    <property type="molecule type" value="Genomic_DNA"/>
</dbReference>
<keyword evidence="1" id="KW-0472">Membrane</keyword>
<keyword evidence="3" id="KW-1185">Reference proteome</keyword>